<evidence type="ECO:0008006" key="4">
    <source>
        <dbReference type="Google" id="ProtNLM"/>
    </source>
</evidence>
<feature type="transmembrane region" description="Helical" evidence="1">
    <location>
        <begin position="66"/>
        <end position="87"/>
    </location>
</feature>
<name>G2JBX2_9BURK</name>
<evidence type="ECO:0000313" key="2">
    <source>
        <dbReference type="EMBL" id="CCD30278.1"/>
    </source>
</evidence>
<keyword evidence="1" id="KW-0472">Membrane</keyword>
<keyword evidence="1" id="KW-0812">Transmembrane</keyword>
<gene>
    <name evidence="2" type="ORF">CAGGBEG34_60006</name>
</gene>
<organism evidence="2 3">
    <name type="scientific">Candidatus Glomeribacter gigasporarum BEG34</name>
    <dbReference type="NCBI Taxonomy" id="1070319"/>
    <lineage>
        <taxon>Bacteria</taxon>
        <taxon>Pseudomonadati</taxon>
        <taxon>Pseudomonadota</taxon>
        <taxon>Betaproteobacteria</taxon>
        <taxon>Burkholderiales</taxon>
        <taxon>Burkholderiaceae</taxon>
        <taxon>Candidatus Glomeribacter</taxon>
    </lineage>
</organism>
<dbReference type="STRING" id="1070319.CAGGBEG34_60006"/>
<protein>
    <recommendedName>
        <fullName evidence="4">Transmembrane protein</fullName>
    </recommendedName>
</protein>
<proteinExistence type="predicted"/>
<dbReference type="NCBIfam" id="NF033233">
    <property type="entry name" value="twin_helix"/>
    <property type="match status" value="1"/>
</dbReference>
<dbReference type="EMBL" id="CAFB01000091">
    <property type="protein sequence ID" value="CCD30278.1"/>
    <property type="molecule type" value="Genomic_DNA"/>
</dbReference>
<dbReference type="eggNOG" id="ENOG5032ZWH">
    <property type="taxonomic scope" value="Bacteria"/>
</dbReference>
<dbReference type="Proteomes" id="UP000054051">
    <property type="component" value="Unassembled WGS sequence"/>
</dbReference>
<sequence>MRSRCQKPSAIAMSVAAQVINAGQKRILSMKIMTVLIAAVFILIGVSLACALYFMMRDRGATKRMVYSLMARVGLSIGLFLFILFAYRLGWIQSTGIPYAFRATSARLSAQSTPCSPSAALFFTASCCWTAALLSDGSVFVAAEVKGSSAQRLHADIAGGSLAGNDKSIAISSNC</sequence>
<evidence type="ECO:0000256" key="1">
    <source>
        <dbReference type="SAM" id="Phobius"/>
    </source>
</evidence>
<feature type="transmembrane region" description="Helical" evidence="1">
    <location>
        <begin position="32"/>
        <end position="54"/>
    </location>
</feature>
<reference evidence="2 3" key="1">
    <citation type="submission" date="2011-08" db="EMBL/GenBank/DDBJ databases">
        <title>The genome of the obligate endobacterium of an arbuscular mycorrhizal fungus reveals an interphylum network of nutritional interactions.</title>
        <authorList>
            <person name="Ghignone S."/>
            <person name="Salvioli A."/>
            <person name="Anca I."/>
            <person name="Lumini E."/>
            <person name="Ortu G."/>
            <person name="Petiti L."/>
            <person name="Cruveiller S."/>
            <person name="Bianciotto V."/>
            <person name="Piffanelli P."/>
            <person name="Lanfranco L."/>
            <person name="Bonfante P."/>
        </authorList>
    </citation>
    <scope>NUCLEOTIDE SEQUENCE [LARGE SCALE GENOMIC DNA]</scope>
    <source>
        <strain evidence="2 3">BEG34</strain>
    </source>
</reference>
<comment type="caution">
    <text evidence="2">The sequence shown here is derived from an EMBL/GenBank/DDBJ whole genome shotgun (WGS) entry which is preliminary data.</text>
</comment>
<dbReference type="Pfam" id="PF11137">
    <property type="entry name" value="DUF2909"/>
    <property type="match status" value="1"/>
</dbReference>
<accession>G2JBX2</accession>
<evidence type="ECO:0000313" key="3">
    <source>
        <dbReference type="Proteomes" id="UP000054051"/>
    </source>
</evidence>
<keyword evidence="3" id="KW-1185">Reference proteome</keyword>
<dbReference type="AlphaFoldDB" id="G2JBX2"/>
<dbReference type="InterPro" id="IPR021313">
    <property type="entry name" value="DUF2909"/>
</dbReference>
<keyword evidence="1" id="KW-1133">Transmembrane helix</keyword>